<dbReference type="InterPro" id="IPR046859">
    <property type="entry name" value="RGPA/RALGAPB_N"/>
</dbReference>
<evidence type="ECO:0000259" key="2">
    <source>
        <dbReference type="Pfam" id="PF20412"/>
    </source>
</evidence>
<dbReference type="GO" id="GO:0005096">
    <property type="term" value="F:GTPase activator activity"/>
    <property type="evidence" value="ECO:0007669"/>
    <property type="project" value="InterPro"/>
</dbReference>
<dbReference type="InterPro" id="IPR039930">
    <property type="entry name" value="RALGAPB"/>
</dbReference>
<protein>
    <submittedName>
        <fullName evidence="4">Ral GTPase-activating protein subunit alpha/beta N-terminal domain-containing protein</fullName>
    </submittedName>
</protein>
<dbReference type="PANTHER" id="PTHR21344:SF1">
    <property type="entry name" value="RAL GTPASE-ACTIVATING PROTEIN SUBUNIT BETA"/>
    <property type="match status" value="1"/>
</dbReference>
<name>A0A914URV8_9BILA</name>
<feature type="compositionally biased region" description="Basic and acidic residues" evidence="1">
    <location>
        <begin position="498"/>
        <end position="508"/>
    </location>
</feature>
<evidence type="ECO:0000313" key="4">
    <source>
        <dbReference type="WBParaSite" id="PSAMB.scaffold1202size34455.g11667.t2"/>
    </source>
</evidence>
<evidence type="ECO:0000256" key="1">
    <source>
        <dbReference type="SAM" id="MobiDB-lite"/>
    </source>
</evidence>
<dbReference type="SUPFAM" id="SSF111347">
    <property type="entry name" value="Rap/Ran-GAP"/>
    <property type="match status" value="2"/>
</dbReference>
<dbReference type="GO" id="GO:0051056">
    <property type="term" value="P:regulation of small GTPase mediated signal transduction"/>
    <property type="evidence" value="ECO:0007669"/>
    <property type="project" value="InterPro"/>
</dbReference>
<dbReference type="InterPro" id="IPR035974">
    <property type="entry name" value="Rap/Ran-GAP_sf"/>
</dbReference>
<dbReference type="Gene3D" id="3.40.50.11210">
    <property type="entry name" value="Rap/Ran-GAP"/>
    <property type="match status" value="1"/>
</dbReference>
<dbReference type="PANTHER" id="PTHR21344">
    <property type="entry name" value="RAL GTPASE-ACTIVATING PROTEIN SUBUNIT BETA"/>
    <property type="match status" value="1"/>
</dbReference>
<feature type="domain" description="Ral GTPase-activating protein subunit alpha/beta N-terminal" evidence="2">
    <location>
        <begin position="134"/>
        <end position="256"/>
    </location>
</feature>
<dbReference type="Proteomes" id="UP000887566">
    <property type="component" value="Unplaced"/>
</dbReference>
<feature type="compositionally biased region" description="Basic and acidic residues" evidence="1">
    <location>
        <begin position="1023"/>
        <end position="1042"/>
    </location>
</feature>
<feature type="region of interest" description="Disordered" evidence="1">
    <location>
        <begin position="1287"/>
        <end position="1316"/>
    </location>
</feature>
<accession>A0A914URV8</accession>
<evidence type="ECO:0000313" key="3">
    <source>
        <dbReference type="Proteomes" id="UP000887566"/>
    </source>
</evidence>
<proteinExistence type="predicted"/>
<dbReference type="WBParaSite" id="PSAMB.scaffold1202size34455.g11667.t2">
    <property type="protein sequence ID" value="PSAMB.scaffold1202size34455.g11667.t2"/>
    <property type="gene ID" value="PSAMB.scaffold1202size34455.g11667"/>
</dbReference>
<keyword evidence="3" id="KW-1185">Reference proteome</keyword>
<dbReference type="Pfam" id="PF20412">
    <property type="entry name" value="RALGAPB_N"/>
    <property type="match status" value="1"/>
</dbReference>
<organism evidence="3 4">
    <name type="scientific">Plectus sambesii</name>
    <dbReference type="NCBI Taxonomy" id="2011161"/>
    <lineage>
        <taxon>Eukaryota</taxon>
        <taxon>Metazoa</taxon>
        <taxon>Ecdysozoa</taxon>
        <taxon>Nematoda</taxon>
        <taxon>Chromadorea</taxon>
        <taxon>Plectida</taxon>
        <taxon>Plectina</taxon>
        <taxon>Plectoidea</taxon>
        <taxon>Plectidae</taxon>
        <taxon>Plectus</taxon>
    </lineage>
</organism>
<reference evidence="4" key="1">
    <citation type="submission" date="2022-11" db="UniProtKB">
        <authorList>
            <consortium name="WormBaseParasite"/>
        </authorList>
    </citation>
    <scope>IDENTIFICATION</scope>
</reference>
<feature type="region of interest" description="Disordered" evidence="1">
    <location>
        <begin position="478"/>
        <end position="522"/>
    </location>
</feature>
<feature type="region of interest" description="Disordered" evidence="1">
    <location>
        <begin position="1023"/>
        <end position="1044"/>
    </location>
</feature>
<sequence>MYAEWPVVALPHTESTVLDAFTPATGKFVASALVKELAHTVNADVGQAAFATDEHVKWTMQVLSFGLTLPFTTEYETIRDCVKLYSSWLTVISKDAHPTVPKSIKEDPKRYARVMIVQLRALFAARPDSDANAISRQAKEAHFLLRCVQSLLMQSRQDLKDDIWPEVLKFFLAVNDDLLAAPSLPDDLSSHLAPKILPVLFETWVHACGVGQFPSPSFWKTFRVMCRRWRHHVSLIENWARKCLLLTVLAVRNLYGQEYCKIVLTDEQSKFMPKSASSEVINQTWFRMLHLLGCPSEILTFEPEVASAREPMRTGLSQLPYCFFRAASAISRMIDVFQGDNEASIDFTESDDLNREWTEINRTVSENWAQQHAAHLSKHIDHGGSAPSSILKSALGIQPGNAARLRIDSSRSPTSVSEAPPGIAKLRPSNFVWSCLKSHQLKTASDLPSSVSKPKVAQLLNIFGEWLFACAVASKSSKSKSPEDSVSQRSFGSLDVDIDGRPGSESNRRSVGGGAASTASSDISSVAHDWPGVDGVAAGRAEAIGALCRIVCAKTSLEPVPEQYLTKFFTAVRECLLEKDRLILCSLIFNGVHLFRIGLRGVDILMPLALDAFEMVVVESDKLRLHPSISEVEMRRACLRLLASLVSWPTHYGNAVIAEVGKAQEKQTFIGLRPKIYRNIMHSLKTETDSYNLQLVLGLASLFCEESSAWESASSQDGKRDLSGYCNHAVRGIVSSVCDNLGKRWSSDLAVCLAAIDCLNSISSLPINHLFSSDDVSTGALIVTSLCRFIESQLSRPPPLHSRDLHSTVVAAFSCLSVWLTSAPVLAESEPCLKTVAETIELGVAGGKNLMEEARKPASQRVHDAAEQLLFSLFSVASSPVATDVEDEAFLRTKFGKFADPSKFRHFFLNQNSLMSIVELTECTDVAKGLPTVGIVVRSPHHLAKSMILTLRPRASDVEAPRDSVERPQGVEPVKQTPLAPAYFPPDLAKMTKCQADGVVPPLCITLEAEKLKKEIEASLKSKKEEEKWQSAKSDHSTKDIKPPAPATNCKVGRLFLYDLGFLESEKIGRDIMWLDSSAADFDKNLYDMVDRSPAKTLETVHVFFVRGGQRTGRDILDNAMNIQNTSAGFCRFLAYLGQGIDVENHQFWTGNWQTSFSEKRDHVTKPVVDHYTLDGLTNALWWDSPLMEMAFLVPTDRLLRSASNLGEETEGRPALYRLNSGGSTSAAQRRMRSMTDEPAGQAKGSIGRIRSFFGLRQMSEVGYTRQKSVVPDAELAKSLSSSSLVQKDALSSSDSDIPVRPPRTKSTSTMNGEGKRSPTDYRIFVAWLQRFEDYATFPIDELLPVTDDGMNRNGSKAECVVIFVYPLPDGLVRIKIKAQSAKLGMPTPLLDGMVISEGLLPSAVRQTVASISRRRSLEQENYQMPHLRRKQRIQEFGKKYSKERSFPDFMFDLLH</sequence>